<dbReference type="SUPFAM" id="SSF54171">
    <property type="entry name" value="DNA-binding domain"/>
    <property type="match status" value="1"/>
</dbReference>
<evidence type="ECO:0000259" key="8">
    <source>
        <dbReference type="PROSITE" id="PS51032"/>
    </source>
</evidence>
<keyword evidence="10" id="KW-1185">Reference proteome</keyword>
<comment type="similarity">
    <text evidence="7">Belongs to the AP2/ERF transcription factor family. ERF subfamily.</text>
</comment>
<feature type="domain" description="AP2/ERF" evidence="8">
    <location>
        <begin position="20"/>
        <end position="86"/>
    </location>
</feature>
<keyword evidence="5" id="KW-0804">Transcription</keyword>
<reference evidence="9" key="1">
    <citation type="submission" date="2022-04" db="EMBL/GenBank/DDBJ databases">
        <title>Carnegiea gigantea Genome sequencing and assembly v2.</title>
        <authorList>
            <person name="Copetti D."/>
            <person name="Sanderson M.J."/>
            <person name="Burquez A."/>
            <person name="Wojciechowski M.F."/>
        </authorList>
    </citation>
    <scope>NUCLEOTIDE SEQUENCE</scope>
    <source>
        <strain evidence="9">SGP5-SGP5p</strain>
        <tissue evidence="9">Aerial part</tissue>
    </source>
</reference>
<dbReference type="InterPro" id="IPR036955">
    <property type="entry name" value="AP2/ERF_dom_sf"/>
</dbReference>
<dbReference type="InterPro" id="IPR001471">
    <property type="entry name" value="AP2/ERF_dom"/>
</dbReference>
<evidence type="ECO:0000256" key="2">
    <source>
        <dbReference type="ARBA" id="ARBA00023015"/>
    </source>
</evidence>
<keyword evidence="2" id="KW-0805">Transcription regulation</keyword>
<dbReference type="AlphaFoldDB" id="A0A9Q1GRN1"/>
<gene>
    <name evidence="9" type="ORF">Cgig2_007575</name>
</gene>
<dbReference type="Gene3D" id="3.30.730.10">
    <property type="entry name" value="AP2/ERF domain"/>
    <property type="match status" value="1"/>
</dbReference>
<evidence type="ECO:0000256" key="5">
    <source>
        <dbReference type="ARBA" id="ARBA00023163"/>
    </source>
</evidence>
<evidence type="ECO:0000313" key="10">
    <source>
        <dbReference type="Proteomes" id="UP001153076"/>
    </source>
</evidence>
<dbReference type="EMBL" id="JAKOGI010001711">
    <property type="protein sequence ID" value="KAJ8424319.1"/>
    <property type="molecule type" value="Genomic_DNA"/>
</dbReference>
<comment type="caution">
    <text evidence="9">The sequence shown here is derived from an EMBL/GenBank/DDBJ whole genome shotgun (WGS) entry which is preliminary data.</text>
</comment>
<keyword evidence="4" id="KW-0010">Activator</keyword>
<evidence type="ECO:0000256" key="6">
    <source>
        <dbReference type="ARBA" id="ARBA00023242"/>
    </source>
</evidence>
<proteinExistence type="inferred from homology"/>
<name>A0A9Q1GRN1_9CARY</name>
<dbReference type="PROSITE" id="PS51032">
    <property type="entry name" value="AP2_ERF"/>
    <property type="match status" value="1"/>
</dbReference>
<evidence type="ECO:0000256" key="4">
    <source>
        <dbReference type="ARBA" id="ARBA00023159"/>
    </source>
</evidence>
<dbReference type="InterPro" id="IPR016177">
    <property type="entry name" value="DNA-bd_dom_sf"/>
</dbReference>
<protein>
    <recommendedName>
        <fullName evidence="8">AP2/ERF domain-containing protein</fullName>
    </recommendedName>
</protein>
<accession>A0A9Q1GRN1</accession>
<evidence type="ECO:0000256" key="1">
    <source>
        <dbReference type="ARBA" id="ARBA00004123"/>
    </source>
</evidence>
<sequence length="165" mass="18051">MNKRHLITKPPIDQLESQLGKLGALSSSKSPHPKHRGFESGVAKIQEPRKMTQIWLNTYLMSETAITAYDVAALALYGNVTTVNFSENASRYLIPALSSPTDIRQAAEVAAMSTPKHATTLPEWSRITIRPYSAVFLSAWASVTTGPIPFFTTSDAVVGCNWARS</sequence>
<dbReference type="GO" id="GO:0005634">
    <property type="term" value="C:nucleus"/>
    <property type="evidence" value="ECO:0007669"/>
    <property type="project" value="UniProtKB-SubCell"/>
</dbReference>
<evidence type="ECO:0000256" key="3">
    <source>
        <dbReference type="ARBA" id="ARBA00023125"/>
    </source>
</evidence>
<dbReference type="InterPro" id="IPR051032">
    <property type="entry name" value="AP2/ERF_TF_ERF_subfamily"/>
</dbReference>
<evidence type="ECO:0000313" key="9">
    <source>
        <dbReference type="EMBL" id="KAJ8424319.1"/>
    </source>
</evidence>
<dbReference type="PANTHER" id="PTHR31985:SF242">
    <property type="entry name" value="OS02G0676800 PROTEIN"/>
    <property type="match status" value="1"/>
</dbReference>
<keyword evidence="6" id="KW-0539">Nucleus</keyword>
<dbReference type="SMART" id="SM00380">
    <property type="entry name" value="AP2"/>
    <property type="match status" value="1"/>
</dbReference>
<dbReference type="GO" id="GO:0003677">
    <property type="term" value="F:DNA binding"/>
    <property type="evidence" value="ECO:0007669"/>
    <property type="project" value="UniProtKB-KW"/>
</dbReference>
<dbReference type="GO" id="GO:0003700">
    <property type="term" value="F:DNA-binding transcription factor activity"/>
    <property type="evidence" value="ECO:0007669"/>
    <property type="project" value="InterPro"/>
</dbReference>
<dbReference type="Proteomes" id="UP001153076">
    <property type="component" value="Unassembled WGS sequence"/>
</dbReference>
<organism evidence="9 10">
    <name type="scientific">Carnegiea gigantea</name>
    <dbReference type="NCBI Taxonomy" id="171969"/>
    <lineage>
        <taxon>Eukaryota</taxon>
        <taxon>Viridiplantae</taxon>
        <taxon>Streptophyta</taxon>
        <taxon>Embryophyta</taxon>
        <taxon>Tracheophyta</taxon>
        <taxon>Spermatophyta</taxon>
        <taxon>Magnoliopsida</taxon>
        <taxon>eudicotyledons</taxon>
        <taxon>Gunneridae</taxon>
        <taxon>Pentapetalae</taxon>
        <taxon>Caryophyllales</taxon>
        <taxon>Cactineae</taxon>
        <taxon>Cactaceae</taxon>
        <taxon>Cactoideae</taxon>
        <taxon>Echinocereeae</taxon>
        <taxon>Carnegiea</taxon>
    </lineage>
</organism>
<evidence type="ECO:0000256" key="7">
    <source>
        <dbReference type="ARBA" id="ARBA00024343"/>
    </source>
</evidence>
<dbReference type="PANTHER" id="PTHR31985">
    <property type="entry name" value="ETHYLENE-RESPONSIVE TRANSCRIPTION FACTOR ERF042-RELATED"/>
    <property type="match status" value="1"/>
</dbReference>
<comment type="subcellular location">
    <subcellularLocation>
        <location evidence="1">Nucleus</location>
    </subcellularLocation>
</comment>
<keyword evidence="3" id="KW-0238">DNA-binding</keyword>